<proteinExistence type="predicted"/>
<dbReference type="GO" id="GO:0003676">
    <property type="term" value="F:nucleic acid binding"/>
    <property type="evidence" value="ECO:0007669"/>
    <property type="project" value="InterPro"/>
</dbReference>
<dbReference type="AlphaFoldDB" id="A0A225VU25"/>
<evidence type="ECO:0000313" key="3">
    <source>
        <dbReference type="Proteomes" id="UP000198211"/>
    </source>
</evidence>
<dbReference type="Proteomes" id="UP000198211">
    <property type="component" value="Unassembled WGS sequence"/>
</dbReference>
<dbReference type="EMBL" id="NBNE01003074">
    <property type="protein sequence ID" value="OWZ08644.1"/>
    <property type="molecule type" value="Genomic_DNA"/>
</dbReference>
<feature type="domain" description="DDE-1" evidence="1">
    <location>
        <begin position="1"/>
        <end position="60"/>
    </location>
</feature>
<evidence type="ECO:0000259" key="1">
    <source>
        <dbReference type="Pfam" id="PF03184"/>
    </source>
</evidence>
<dbReference type="Pfam" id="PF03184">
    <property type="entry name" value="DDE_1"/>
    <property type="match status" value="1"/>
</dbReference>
<gene>
    <name evidence="2" type="ORF">PHMEG_00018774</name>
</gene>
<organism evidence="2 3">
    <name type="scientific">Phytophthora megakarya</name>
    <dbReference type="NCBI Taxonomy" id="4795"/>
    <lineage>
        <taxon>Eukaryota</taxon>
        <taxon>Sar</taxon>
        <taxon>Stramenopiles</taxon>
        <taxon>Oomycota</taxon>
        <taxon>Peronosporomycetes</taxon>
        <taxon>Peronosporales</taxon>
        <taxon>Peronosporaceae</taxon>
        <taxon>Phytophthora</taxon>
    </lineage>
</organism>
<comment type="caution">
    <text evidence="2">The sequence shown here is derived from an EMBL/GenBank/DDBJ whole genome shotgun (WGS) entry which is preliminary data.</text>
</comment>
<name>A0A225VU25_9STRA</name>
<keyword evidence="3" id="KW-1185">Reference proteome</keyword>
<accession>A0A225VU25</accession>
<dbReference type="OrthoDB" id="122907at2759"/>
<dbReference type="InterPro" id="IPR004875">
    <property type="entry name" value="DDE_SF_endonuclease_dom"/>
</dbReference>
<protein>
    <recommendedName>
        <fullName evidence="1">DDE-1 domain-containing protein</fullName>
    </recommendedName>
</protein>
<reference evidence="3" key="1">
    <citation type="submission" date="2017-03" db="EMBL/GenBank/DDBJ databases">
        <title>Phytopthora megakarya and P. palmivora, two closely related causual agents of cacao black pod achieved similar genome size and gene model numbers by different mechanisms.</title>
        <authorList>
            <person name="Ali S."/>
            <person name="Shao J."/>
            <person name="Larry D.J."/>
            <person name="Kronmiller B."/>
            <person name="Shen D."/>
            <person name="Strem M.D."/>
            <person name="Melnick R.L."/>
            <person name="Guiltinan M.J."/>
            <person name="Tyler B.M."/>
            <person name="Meinhardt L.W."/>
            <person name="Bailey B.A."/>
        </authorList>
    </citation>
    <scope>NUCLEOTIDE SEQUENCE [LARGE SCALE GENOMIC DNA]</scope>
    <source>
        <strain evidence="3">zdho120</strain>
    </source>
</reference>
<evidence type="ECO:0000313" key="2">
    <source>
        <dbReference type="EMBL" id="OWZ08644.1"/>
    </source>
</evidence>
<sequence>MLLLDSLKVHKTTSIREALEEECSTQVQFILPGITGVSQPMDVSVMRSFKKKIKDLYIRYHTDIRFLSMLQNDASYCRTWWRKRGIRKRQTRSSNDFAPTNSL</sequence>